<keyword evidence="5" id="KW-0378">Hydrolase</keyword>
<dbReference type="Gene3D" id="3.90.220.20">
    <property type="entry name" value="DNA methylase specificity domains"/>
    <property type="match status" value="2"/>
</dbReference>
<accession>A0ABT5KHM1</accession>
<gene>
    <name evidence="5" type="ORF">PRZ03_17345</name>
</gene>
<evidence type="ECO:0000259" key="4">
    <source>
        <dbReference type="Pfam" id="PF01420"/>
    </source>
</evidence>
<dbReference type="Proteomes" id="UP001221189">
    <property type="component" value="Unassembled WGS sequence"/>
</dbReference>
<evidence type="ECO:0000313" key="6">
    <source>
        <dbReference type="Proteomes" id="UP001221189"/>
    </source>
</evidence>
<dbReference type="RefSeq" id="WP_273601485.1">
    <property type="nucleotide sequence ID" value="NZ_JAQQXT010000011.1"/>
</dbReference>
<comment type="caution">
    <text evidence="5">The sequence shown here is derived from an EMBL/GenBank/DDBJ whole genome shotgun (WGS) entry which is preliminary data.</text>
</comment>
<dbReference type="InterPro" id="IPR052021">
    <property type="entry name" value="Type-I_RS_S_subunit"/>
</dbReference>
<keyword evidence="5" id="KW-0540">Nuclease</keyword>
<evidence type="ECO:0000256" key="1">
    <source>
        <dbReference type="ARBA" id="ARBA00010923"/>
    </source>
</evidence>
<dbReference type="CDD" id="cd17267">
    <property type="entry name" value="RMtype1_S_EcoAO83I-TRD1-CR1_like"/>
    <property type="match status" value="1"/>
</dbReference>
<dbReference type="Pfam" id="PF01420">
    <property type="entry name" value="Methylase_S"/>
    <property type="match status" value="1"/>
</dbReference>
<dbReference type="InterPro" id="IPR044946">
    <property type="entry name" value="Restrct_endonuc_typeI_TRD_sf"/>
</dbReference>
<dbReference type="GO" id="GO:0004519">
    <property type="term" value="F:endonuclease activity"/>
    <property type="evidence" value="ECO:0007669"/>
    <property type="project" value="UniProtKB-KW"/>
</dbReference>
<keyword evidence="3" id="KW-0238">DNA-binding</keyword>
<protein>
    <submittedName>
        <fullName evidence="5">Restriction endonuclease subunit S</fullName>
        <ecNumber evidence="5">3.1.21.-</ecNumber>
    </submittedName>
</protein>
<evidence type="ECO:0000256" key="3">
    <source>
        <dbReference type="ARBA" id="ARBA00023125"/>
    </source>
</evidence>
<evidence type="ECO:0000256" key="2">
    <source>
        <dbReference type="ARBA" id="ARBA00022747"/>
    </source>
</evidence>
<dbReference type="Gene3D" id="1.10.287.1120">
    <property type="entry name" value="Bipartite methylase S protein"/>
    <property type="match status" value="1"/>
</dbReference>
<keyword evidence="6" id="KW-1185">Reference proteome</keyword>
<name>A0ABT5KHM1_9BURK</name>
<sequence length="409" mass="44837">MSSEWKQTTVGEQATLQRGFDITKAAQRAGQVPVVSSAGISSWHDTAMVRGPGVVLGRKGVVGSVHFVRQDYWPHDTSLWVKDFHGNDESFVYYFFLAHAKVLSALDVGSANPTLNRNHVHPIAVSWPGDLEEQVAIAKFLGSLDDRITLLRETNVTLEAISQALFKSWFVDFDPVRAKSQGLVPEGLDEATAALFPDSFEESALGLVPKGWRAGSIGDFAQLTKGTVNPGNHPDKLFDHYSLPAFDKGQRPMLERGEMIKSNKTPVPPDAVLLSKLNPHIPRVWLPGACGPTAVCSTEFLVFQSIGVGSRELIYSLFSSPDFVSRLQQLVTGTSNSHQRIKPDQVALMNAVVPSSSVAKAFESVTRVLFDRVQANREKELTLSTLRDTLLPRLISGQLRLPEMEAPNA</sequence>
<comment type="similarity">
    <text evidence="1">Belongs to the type-I restriction system S methylase family.</text>
</comment>
<dbReference type="SUPFAM" id="SSF116734">
    <property type="entry name" value="DNA methylase specificity domain"/>
    <property type="match status" value="2"/>
</dbReference>
<keyword evidence="2" id="KW-0680">Restriction system</keyword>
<proteinExistence type="inferred from homology"/>
<dbReference type="GO" id="GO:0016787">
    <property type="term" value="F:hydrolase activity"/>
    <property type="evidence" value="ECO:0007669"/>
    <property type="project" value="UniProtKB-KW"/>
</dbReference>
<dbReference type="InterPro" id="IPR000055">
    <property type="entry name" value="Restrct_endonuc_typeI_TRD"/>
</dbReference>
<dbReference type="EMBL" id="JAQQXT010000011">
    <property type="protein sequence ID" value="MDC8773350.1"/>
    <property type="molecule type" value="Genomic_DNA"/>
</dbReference>
<organism evidence="5 6">
    <name type="scientific">Roseateles albus</name>
    <dbReference type="NCBI Taxonomy" id="2987525"/>
    <lineage>
        <taxon>Bacteria</taxon>
        <taxon>Pseudomonadati</taxon>
        <taxon>Pseudomonadota</taxon>
        <taxon>Betaproteobacteria</taxon>
        <taxon>Burkholderiales</taxon>
        <taxon>Sphaerotilaceae</taxon>
        <taxon>Roseateles</taxon>
    </lineage>
</organism>
<dbReference type="EC" id="3.1.21.-" evidence="5"/>
<evidence type="ECO:0000313" key="5">
    <source>
        <dbReference type="EMBL" id="MDC8773350.1"/>
    </source>
</evidence>
<feature type="domain" description="Type I restriction modification DNA specificity" evidence="4">
    <location>
        <begin position="3"/>
        <end position="159"/>
    </location>
</feature>
<dbReference type="PANTHER" id="PTHR30408">
    <property type="entry name" value="TYPE-1 RESTRICTION ENZYME ECOKI SPECIFICITY PROTEIN"/>
    <property type="match status" value="1"/>
</dbReference>
<reference evidence="5 6" key="1">
    <citation type="submission" date="2022-10" db="EMBL/GenBank/DDBJ databases">
        <title>Paucibacter sp. hw1 Genome sequencing.</title>
        <authorList>
            <person name="Park S."/>
        </authorList>
    </citation>
    <scope>NUCLEOTIDE SEQUENCE [LARGE SCALE GENOMIC DNA]</scope>
    <source>
        <strain evidence="6">hw1</strain>
    </source>
</reference>
<keyword evidence="5" id="KW-0255">Endonuclease</keyword>
<dbReference type="PANTHER" id="PTHR30408:SF13">
    <property type="entry name" value="TYPE I RESTRICTION ENZYME HINDI SPECIFICITY SUBUNIT"/>
    <property type="match status" value="1"/>
</dbReference>